<feature type="compositionally biased region" description="Polar residues" evidence="2">
    <location>
        <begin position="364"/>
        <end position="373"/>
    </location>
</feature>
<feature type="compositionally biased region" description="Basic and acidic residues" evidence="2">
    <location>
        <begin position="343"/>
        <end position="363"/>
    </location>
</feature>
<reference evidence="4" key="1">
    <citation type="journal article" date="2022" name="bioRxiv">
        <title>Sequencing and chromosome-scale assembly of the giantPleurodeles waltlgenome.</title>
        <authorList>
            <person name="Brown T."/>
            <person name="Elewa A."/>
            <person name="Iarovenko S."/>
            <person name="Subramanian E."/>
            <person name="Araus A.J."/>
            <person name="Petzold A."/>
            <person name="Susuki M."/>
            <person name="Suzuki K.-i.T."/>
            <person name="Hayashi T."/>
            <person name="Toyoda A."/>
            <person name="Oliveira C."/>
            <person name="Osipova E."/>
            <person name="Leigh N.D."/>
            <person name="Simon A."/>
            <person name="Yun M.H."/>
        </authorList>
    </citation>
    <scope>NUCLEOTIDE SEQUENCE</scope>
    <source>
        <strain evidence="4">20211129_DDA</strain>
        <tissue evidence="4">Liver</tissue>
    </source>
</reference>
<evidence type="ECO:0000313" key="5">
    <source>
        <dbReference type="Proteomes" id="UP001066276"/>
    </source>
</evidence>
<comment type="caution">
    <text evidence="4">The sequence shown here is derived from an EMBL/GenBank/DDBJ whole genome shotgun (WGS) entry which is preliminary data.</text>
</comment>
<dbReference type="SUPFAM" id="SSF47027">
    <property type="entry name" value="Acyl-CoA binding protein"/>
    <property type="match status" value="1"/>
</dbReference>
<evidence type="ECO:0000313" key="4">
    <source>
        <dbReference type="EMBL" id="KAJ1136541.1"/>
    </source>
</evidence>
<dbReference type="PROSITE" id="PS51228">
    <property type="entry name" value="ACB_2"/>
    <property type="match status" value="1"/>
</dbReference>
<dbReference type="GO" id="GO:0005737">
    <property type="term" value="C:cytoplasm"/>
    <property type="evidence" value="ECO:0007669"/>
    <property type="project" value="TreeGrafter"/>
</dbReference>
<evidence type="ECO:0000259" key="3">
    <source>
        <dbReference type="PROSITE" id="PS51228"/>
    </source>
</evidence>
<sequence>MSKYPEVIKTVPVLKDQHRTTGGGLTCRRVRVNIVDLYAVIKAALWGTKSTPSCLGSSKVPVLYLYLSPGSIHGMMGVQDGAEHQKQFQAAVDVIQQLPKNGPYRPSYEVMLRFYSYYKQATLGPCNIPRPGFWDPIGRYKWDAWKALGNLSQDEAMAAYILEMKRVAQKVIDTVPIEEASSEMFHHFEPLYQVIPDMPRPPEHLFKKIKGEHEYHLKEESCQSKPVENGYIITQLTEEETEPHTEMTIPQSRHLELDKRLEHDIHAEKLRLQTPSLQLEDNLAGGTRQSSDTVDYSQVTSDSETEVFCDSLDQLELDQDSASLDSQNDCQINSETSQSAWEGGDKDSVNHHADLGRRGESTEQRSGALQQPKTTRELPCGRNSEREKVHTEMTVHVTSAVCRLQEDMQTLQLRLSHLEALVATKIREGGKCTLHRNTKAKGERSVNTGKICPRGLRRGKGNSEAIWAITQRQTRQQRTTERTYTVTSYIKQTHGTDGFKRLPPLPGKCSRRPGAQC</sequence>
<evidence type="ECO:0000256" key="2">
    <source>
        <dbReference type="SAM" id="MobiDB-lite"/>
    </source>
</evidence>
<keyword evidence="1" id="KW-0446">Lipid-binding</keyword>
<feature type="compositionally biased region" description="Polar residues" evidence="2">
    <location>
        <begin position="287"/>
        <end position="299"/>
    </location>
</feature>
<dbReference type="Pfam" id="PF00887">
    <property type="entry name" value="ACBP"/>
    <property type="match status" value="1"/>
</dbReference>
<dbReference type="PROSITE" id="PS00880">
    <property type="entry name" value="ACB_1"/>
    <property type="match status" value="1"/>
</dbReference>
<dbReference type="GO" id="GO:0000062">
    <property type="term" value="F:fatty-acyl-CoA binding"/>
    <property type="evidence" value="ECO:0007669"/>
    <property type="project" value="InterPro"/>
</dbReference>
<accession>A0AAV7QAU1</accession>
<proteinExistence type="predicted"/>
<dbReference type="AlphaFoldDB" id="A0AAV7QAU1"/>
<feature type="region of interest" description="Disordered" evidence="2">
    <location>
        <begin position="276"/>
        <end position="299"/>
    </location>
</feature>
<dbReference type="InterPro" id="IPR035984">
    <property type="entry name" value="Acyl-CoA-binding_sf"/>
</dbReference>
<protein>
    <recommendedName>
        <fullName evidence="3">ACB domain-containing protein</fullName>
    </recommendedName>
</protein>
<dbReference type="EMBL" id="JANPWB010000010">
    <property type="protein sequence ID" value="KAJ1136541.1"/>
    <property type="molecule type" value="Genomic_DNA"/>
</dbReference>
<dbReference type="PRINTS" id="PR00689">
    <property type="entry name" value="ACOABINDINGP"/>
</dbReference>
<dbReference type="FunFam" id="1.20.80.10:FF:000010">
    <property type="entry name" value="Acyl-CoA-binding domain-containing protein 5"/>
    <property type="match status" value="1"/>
</dbReference>
<evidence type="ECO:0000256" key="1">
    <source>
        <dbReference type="ARBA" id="ARBA00023121"/>
    </source>
</evidence>
<dbReference type="GO" id="GO:0006631">
    <property type="term" value="P:fatty acid metabolic process"/>
    <property type="evidence" value="ECO:0007669"/>
    <property type="project" value="TreeGrafter"/>
</dbReference>
<feature type="region of interest" description="Disordered" evidence="2">
    <location>
        <begin position="495"/>
        <end position="517"/>
    </location>
</feature>
<dbReference type="PANTHER" id="PTHR23310">
    <property type="entry name" value="ACYL-COA-BINDING PROTEIN, ACBP"/>
    <property type="match status" value="1"/>
</dbReference>
<organism evidence="4 5">
    <name type="scientific">Pleurodeles waltl</name>
    <name type="common">Iberian ribbed newt</name>
    <dbReference type="NCBI Taxonomy" id="8319"/>
    <lineage>
        <taxon>Eukaryota</taxon>
        <taxon>Metazoa</taxon>
        <taxon>Chordata</taxon>
        <taxon>Craniata</taxon>
        <taxon>Vertebrata</taxon>
        <taxon>Euteleostomi</taxon>
        <taxon>Amphibia</taxon>
        <taxon>Batrachia</taxon>
        <taxon>Caudata</taxon>
        <taxon>Salamandroidea</taxon>
        <taxon>Salamandridae</taxon>
        <taxon>Pleurodelinae</taxon>
        <taxon>Pleurodeles</taxon>
    </lineage>
</organism>
<name>A0AAV7QAU1_PLEWA</name>
<keyword evidence="5" id="KW-1185">Reference proteome</keyword>
<dbReference type="InterPro" id="IPR000582">
    <property type="entry name" value="Acyl-CoA-binding_protein"/>
</dbReference>
<gene>
    <name evidence="4" type="ORF">NDU88_002956</name>
</gene>
<feature type="domain" description="ACB" evidence="3">
    <location>
        <begin position="84"/>
        <end position="173"/>
    </location>
</feature>
<dbReference type="CDD" id="cd00435">
    <property type="entry name" value="ACBP"/>
    <property type="match status" value="1"/>
</dbReference>
<dbReference type="Proteomes" id="UP001066276">
    <property type="component" value="Chromosome 6"/>
</dbReference>
<dbReference type="PANTHER" id="PTHR23310:SF53">
    <property type="entry name" value="ACYL-COA-BINDING DOMAIN-CONTAINING PROTEIN 4"/>
    <property type="match status" value="1"/>
</dbReference>
<dbReference type="InterPro" id="IPR022408">
    <property type="entry name" value="Acyl-CoA-binding_prot_CS"/>
</dbReference>
<dbReference type="Gene3D" id="1.20.80.10">
    <property type="match status" value="1"/>
</dbReference>
<feature type="region of interest" description="Disordered" evidence="2">
    <location>
        <begin position="335"/>
        <end position="387"/>
    </location>
</feature>
<dbReference type="InterPro" id="IPR014352">
    <property type="entry name" value="FERM/acyl-CoA-bd_prot_sf"/>
</dbReference>